<accession>A0A409W7Z3</accession>
<sequence>MDTLPPELHAYICQAICLDEGVSIRALSEVSKYFHEVSRPYLYHATSAVGTRQILALVDRLENTPAYLRHIYHLFLSDVPHSPSSPAAEQVHLTSAQCNAIIRLFTLAAPTLRTFTFHGGSPFTSTFMIGRIFRTSFPHLHTLVVSGFYPFPSVPGTFPSLTHLHLDGNRNPQGLLQVSALHEACPELAELKVTGLGGAAGFVLELTEALTEREVATGNQGVKDPIQLPPRLRRVTIQPGPEPSGCSAIATLKDNTMMLTMDIAKALLPQGVEFIMPKAKAQKSKTVVTKAPRSKNVPQPKAEDVETELTTSGTPFQPIHALHFDELNRIWPNDRRIPSAESRRAWALARNLNPVNVHSWWYRRRKIAKKSKFSIPRDTYELEIGTPPELPVVVKEEVAAADLLASELTGDDGIAASSDDSAMLSGTTGGIFTSDADSRLSECTASSLTLFSDVLDSQAPLASAKDAYMHSSPSKVDLYFEDPFKLSSDVPSSSRWSSLPPSSPPLQSLPSSRVSSPMDEYLETSKHLKLVLDTAPTTKPLSETGFVSDRGILKDALWASFSLLESFYPAEFLPTRMDGVPVSCCAYTPVLGLKSDREERALFAQPVDDRSPLDSLVGDFAPWCMDGFRIGYDGSLLGQCSYCSATPPSSANDE</sequence>
<dbReference type="InParanoid" id="A0A409W7Z3"/>
<name>A0A409W7Z3_9AGAR</name>
<dbReference type="EMBL" id="NHYE01005324">
    <property type="protein sequence ID" value="PPQ74659.1"/>
    <property type="molecule type" value="Genomic_DNA"/>
</dbReference>
<evidence type="ECO:0008006" key="4">
    <source>
        <dbReference type="Google" id="ProtNLM"/>
    </source>
</evidence>
<evidence type="ECO:0000313" key="2">
    <source>
        <dbReference type="EMBL" id="PPQ74659.1"/>
    </source>
</evidence>
<dbReference type="AlphaFoldDB" id="A0A409W7Z3"/>
<feature type="region of interest" description="Disordered" evidence="1">
    <location>
        <begin position="491"/>
        <end position="515"/>
    </location>
</feature>
<comment type="caution">
    <text evidence="2">The sequence shown here is derived from an EMBL/GenBank/DDBJ whole genome shotgun (WGS) entry which is preliminary data.</text>
</comment>
<dbReference type="InterPro" id="IPR032675">
    <property type="entry name" value="LRR_dom_sf"/>
</dbReference>
<dbReference type="Gene3D" id="3.80.10.10">
    <property type="entry name" value="Ribonuclease Inhibitor"/>
    <property type="match status" value="1"/>
</dbReference>
<gene>
    <name evidence="2" type="ORF">CVT26_005528</name>
</gene>
<dbReference type="Proteomes" id="UP000284706">
    <property type="component" value="Unassembled WGS sequence"/>
</dbReference>
<evidence type="ECO:0000313" key="3">
    <source>
        <dbReference type="Proteomes" id="UP000284706"/>
    </source>
</evidence>
<reference evidence="2 3" key="1">
    <citation type="journal article" date="2018" name="Evol. Lett.">
        <title>Horizontal gene cluster transfer increased hallucinogenic mushroom diversity.</title>
        <authorList>
            <person name="Reynolds H.T."/>
            <person name="Vijayakumar V."/>
            <person name="Gluck-Thaler E."/>
            <person name="Korotkin H.B."/>
            <person name="Matheny P.B."/>
            <person name="Slot J.C."/>
        </authorList>
    </citation>
    <scope>NUCLEOTIDE SEQUENCE [LARGE SCALE GENOMIC DNA]</scope>
    <source>
        <strain evidence="2 3">SRW20</strain>
    </source>
</reference>
<proteinExistence type="predicted"/>
<feature type="region of interest" description="Disordered" evidence="1">
    <location>
        <begin position="285"/>
        <end position="304"/>
    </location>
</feature>
<evidence type="ECO:0000256" key="1">
    <source>
        <dbReference type="SAM" id="MobiDB-lite"/>
    </source>
</evidence>
<protein>
    <recommendedName>
        <fullName evidence="4">Homeobox domain-containing protein</fullName>
    </recommendedName>
</protein>
<dbReference type="STRING" id="231916.A0A409W7Z3"/>
<keyword evidence="3" id="KW-1185">Reference proteome</keyword>
<organism evidence="2 3">
    <name type="scientific">Gymnopilus dilepis</name>
    <dbReference type="NCBI Taxonomy" id="231916"/>
    <lineage>
        <taxon>Eukaryota</taxon>
        <taxon>Fungi</taxon>
        <taxon>Dikarya</taxon>
        <taxon>Basidiomycota</taxon>
        <taxon>Agaricomycotina</taxon>
        <taxon>Agaricomycetes</taxon>
        <taxon>Agaricomycetidae</taxon>
        <taxon>Agaricales</taxon>
        <taxon>Agaricineae</taxon>
        <taxon>Hymenogastraceae</taxon>
        <taxon>Gymnopilus</taxon>
    </lineage>
</organism>
<dbReference type="OrthoDB" id="3256367at2759"/>